<evidence type="ECO:0000256" key="1">
    <source>
        <dbReference type="ARBA" id="ARBA00004651"/>
    </source>
</evidence>
<feature type="domain" description="MacB-like periplasmic core" evidence="8">
    <location>
        <begin position="564"/>
        <end position="702"/>
    </location>
</feature>
<accession>A0A975A0X5</accession>
<evidence type="ECO:0000256" key="6">
    <source>
        <dbReference type="SAM" id="Phobius"/>
    </source>
</evidence>
<dbReference type="PANTHER" id="PTHR30572:SF18">
    <property type="entry name" value="ABC-TYPE MACROLIDE FAMILY EXPORT SYSTEM PERMEASE COMPONENT 2"/>
    <property type="match status" value="1"/>
</dbReference>
<comment type="subcellular location">
    <subcellularLocation>
        <location evidence="1">Cell membrane</location>
        <topology evidence="1">Multi-pass membrane protein</topology>
    </subcellularLocation>
</comment>
<feature type="transmembrane region" description="Helical" evidence="6">
    <location>
        <begin position="406"/>
        <end position="431"/>
    </location>
</feature>
<dbReference type="Proteomes" id="UP000662783">
    <property type="component" value="Chromosome"/>
</dbReference>
<keyword evidence="5 6" id="KW-0472">Membrane</keyword>
<evidence type="ECO:0000256" key="5">
    <source>
        <dbReference type="ARBA" id="ARBA00023136"/>
    </source>
</evidence>
<dbReference type="PANTHER" id="PTHR30572">
    <property type="entry name" value="MEMBRANE COMPONENT OF TRANSPORTER-RELATED"/>
    <property type="match status" value="1"/>
</dbReference>
<keyword evidence="2" id="KW-1003">Cell membrane</keyword>
<feature type="transmembrane region" description="Helical" evidence="6">
    <location>
        <begin position="782"/>
        <end position="813"/>
    </location>
</feature>
<dbReference type="InterPro" id="IPR025857">
    <property type="entry name" value="MacB_PCD"/>
</dbReference>
<reference evidence="9" key="1">
    <citation type="submission" date="2021-02" db="EMBL/GenBank/DDBJ databases">
        <title>Fulvivirga sp. S481 isolated from sea water.</title>
        <authorList>
            <person name="Bae S.S."/>
            <person name="Baek K."/>
        </authorList>
    </citation>
    <scope>NUCLEOTIDE SEQUENCE</scope>
    <source>
        <strain evidence="9">S481</strain>
    </source>
</reference>
<feature type="transmembrane region" description="Helical" evidence="6">
    <location>
        <begin position="833"/>
        <end position="852"/>
    </location>
</feature>
<dbReference type="InterPro" id="IPR003838">
    <property type="entry name" value="ABC3_permease_C"/>
</dbReference>
<feature type="transmembrane region" description="Helical" evidence="6">
    <location>
        <begin position="359"/>
        <end position="379"/>
    </location>
</feature>
<evidence type="ECO:0000259" key="7">
    <source>
        <dbReference type="Pfam" id="PF02687"/>
    </source>
</evidence>
<evidence type="ECO:0000313" key="10">
    <source>
        <dbReference type="Proteomes" id="UP000662783"/>
    </source>
</evidence>
<protein>
    <submittedName>
        <fullName evidence="9">ABC transporter permease</fullName>
    </submittedName>
</protein>
<dbReference type="KEGG" id="fuv:JR347_15200"/>
<keyword evidence="4 6" id="KW-1133">Transmembrane helix</keyword>
<evidence type="ECO:0000256" key="2">
    <source>
        <dbReference type="ARBA" id="ARBA00022475"/>
    </source>
</evidence>
<dbReference type="Pfam" id="PF12704">
    <property type="entry name" value="MacB_PCD"/>
    <property type="match status" value="2"/>
</dbReference>
<dbReference type="GO" id="GO:0022857">
    <property type="term" value="F:transmembrane transporter activity"/>
    <property type="evidence" value="ECO:0007669"/>
    <property type="project" value="TreeGrafter"/>
</dbReference>
<sequence>MSGLKHINPPSLPQRFLQWFCKPELLEMIEGDLEEEFYNKAEQSSIKAKWYYTIEVIRFFKPFAIKKIFKNKSGIMGMNANYLKVAIRGFKNDKTNMVLSLVGLIVALTCAMVIYTIVNYQLSYDGFHEKSDRIFRINYDETKNPRSDRILPTVGPPLGPAIKEFFPEVEASVRFRYTPNQIVTYRDNQFYEEKIFYVDPSVLTVFSYPLAKGNPENALDKKNSIILTAPMAKKYFGNDNPIGKILDVGEIPLEVTGVFEEIPSNTHFPFDFIRPFDAFEVPYGYPVTLDDWGWISFHTYVLLKEGADYKALEAKLPEFAKTHFEEERLNAFDYKLQPLNEIYFSGIHTEVHKVGNYSYVYVLSCVGILLLVLAAFNFTNISTAKSLTRALETGVRKAMGSSKNALWWRYLLEPLVLTLLSVVVGLLLLPFLLEQAQASLGVEYLLTNELYIEVALLFVPLALFIGFVSGIYPAFIMSSFNPSTVLKGSMKTGQKGSVLRTTLVTVQFAITSALLIGSFIISSQINFMLNKDLGFDKEELAVLQMPGEVLQRYFEPLKTKLMQNPNVSGVTMAGGRLDGDTGSGPIAMEGVDEPVPMAINAIGDDFFKIIGVKVLAGKEFSNTNEYDSAHGVIINESVAKVFNLTPEEAIGKQIRVSGQREGTVMGVVENFHFTSLHDQIQPLVLIYPHTRLRNIYMRVEAGNLHDVIVSIENDWKEVVPEVPFDLVMLNDHLQSLYKNDMQFAGMVKFFSWVTIIIAIVGLYGLITLICKYRMKEVGIRKVLGASVGSLIVTLSKSFTLFILIANIITWPIVYYFADNWIDSFAYKISLSPLYFVLGLVITLFIAGVTLVIQSGKAALVNPVKTLRQE</sequence>
<dbReference type="InterPro" id="IPR047699">
    <property type="entry name" value="Permease_put_prefix"/>
</dbReference>
<keyword evidence="3 6" id="KW-0812">Transmembrane</keyword>
<dbReference type="AlphaFoldDB" id="A0A975A0X5"/>
<evidence type="ECO:0000313" key="9">
    <source>
        <dbReference type="EMBL" id="QSE96927.1"/>
    </source>
</evidence>
<feature type="domain" description="MacB-like periplasmic core" evidence="8">
    <location>
        <begin position="98"/>
        <end position="317"/>
    </location>
</feature>
<dbReference type="InterPro" id="IPR050250">
    <property type="entry name" value="Macrolide_Exporter_MacB"/>
</dbReference>
<proteinExistence type="predicted"/>
<dbReference type="GO" id="GO:0005886">
    <property type="term" value="C:plasma membrane"/>
    <property type="evidence" value="ECO:0007669"/>
    <property type="project" value="UniProtKB-SubCell"/>
</dbReference>
<dbReference type="RefSeq" id="WP_205721441.1">
    <property type="nucleotide sequence ID" value="NZ_CP070608.1"/>
</dbReference>
<organism evidence="9 10">
    <name type="scientific">Fulvivirga lutea</name>
    <dbReference type="NCBI Taxonomy" id="2810512"/>
    <lineage>
        <taxon>Bacteria</taxon>
        <taxon>Pseudomonadati</taxon>
        <taxon>Bacteroidota</taxon>
        <taxon>Cytophagia</taxon>
        <taxon>Cytophagales</taxon>
        <taxon>Fulvivirgaceae</taxon>
        <taxon>Fulvivirga</taxon>
    </lineage>
</organism>
<keyword evidence="10" id="KW-1185">Reference proteome</keyword>
<feature type="domain" description="ABC3 transporter permease C-terminal" evidence="7">
    <location>
        <begin position="749"/>
        <end position="858"/>
    </location>
</feature>
<feature type="transmembrane region" description="Helical" evidence="6">
    <location>
        <begin position="98"/>
        <end position="118"/>
    </location>
</feature>
<gene>
    <name evidence="9" type="ORF">JR347_15200</name>
</gene>
<dbReference type="Pfam" id="PF02687">
    <property type="entry name" value="FtsX"/>
    <property type="match status" value="2"/>
</dbReference>
<feature type="domain" description="ABC3 transporter permease C-terminal" evidence="7">
    <location>
        <begin position="366"/>
        <end position="482"/>
    </location>
</feature>
<dbReference type="NCBIfam" id="NF038404">
    <property type="entry name" value="perm_prefix_2"/>
    <property type="match status" value="1"/>
</dbReference>
<evidence type="ECO:0000259" key="8">
    <source>
        <dbReference type="Pfam" id="PF12704"/>
    </source>
</evidence>
<feature type="transmembrane region" description="Helical" evidence="6">
    <location>
        <begin position="451"/>
        <end position="477"/>
    </location>
</feature>
<evidence type="ECO:0000256" key="4">
    <source>
        <dbReference type="ARBA" id="ARBA00022989"/>
    </source>
</evidence>
<feature type="transmembrane region" description="Helical" evidence="6">
    <location>
        <begin position="749"/>
        <end position="770"/>
    </location>
</feature>
<name>A0A975A0X5_9BACT</name>
<dbReference type="EMBL" id="CP070608">
    <property type="protein sequence ID" value="QSE96927.1"/>
    <property type="molecule type" value="Genomic_DNA"/>
</dbReference>
<evidence type="ECO:0000256" key="3">
    <source>
        <dbReference type="ARBA" id="ARBA00022692"/>
    </source>
</evidence>
<feature type="transmembrane region" description="Helical" evidence="6">
    <location>
        <begin position="498"/>
        <end position="521"/>
    </location>
</feature>